<proteinExistence type="predicted"/>
<sequence>MSTAVSPSEADKQLLESGNFADTTVRLGDRVWKLHKSVLCTRSEWFKRALCGKFIEAEKNEVVLSKEEDPTTIDQMFYWMYARELMPCVFDDESQLYVACIKLYHAADYFMLEPLKVVVSNHLSARLRAKANAAQKQFCTPVTSNVATSPNFFNGPSAVGLFNVFNSPNVVNDPSTANNTNNTNNTNLTVDYKGFADGLELAFLNCRFDELFHKFFHFFEATHLWVLTDPNFKSVVLQRVPELAIDILEMVRDGVRGKTYHPDLLPPAKCRSCRRVPWSWDSFYWGEIRIKANGKLSASCCLCTPGKKI</sequence>
<dbReference type="PROSITE" id="PS50097">
    <property type="entry name" value="BTB"/>
    <property type="match status" value="1"/>
</dbReference>
<comment type="caution">
    <text evidence="2">The sequence shown here is derived from an EMBL/GenBank/DDBJ whole genome shotgun (WGS) entry which is preliminary data.</text>
</comment>
<evidence type="ECO:0000313" key="3">
    <source>
        <dbReference type="Proteomes" id="UP000193689"/>
    </source>
</evidence>
<dbReference type="GeneID" id="63781077"/>
<accession>A0A1Y2EE87</accession>
<dbReference type="Pfam" id="PF00651">
    <property type="entry name" value="BTB"/>
    <property type="match status" value="1"/>
</dbReference>
<name>A0A1Y2EE87_9PEZI</name>
<dbReference type="EMBL" id="MCFJ01000002">
    <property type="protein sequence ID" value="ORY69888.1"/>
    <property type="molecule type" value="Genomic_DNA"/>
</dbReference>
<dbReference type="InterPro" id="IPR011333">
    <property type="entry name" value="SKP1/BTB/POZ_sf"/>
</dbReference>
<dbReference type="OrthoDB" id="6359816at2759"/>
<dbReference type="AlphaFoldDB" id="A0A1Y2EE87"/>
<keyword evidence="3" id="KW-1185">Reference proteome</keyword>
<protein>
    <recommendedName>
        <fullName evidence="1">BTB domain-containing protein</fullName>
    </recommendedName>
</protein>
<dbReference type="SMART" id="SM00225">
    <property type="entry name" value="BTB"/>
    <property type="match status" value="1"/>
</dbReference>
<dbReference type="PANTHER" id="PTHR47843">
    <property type="entry name" value="BTB DOMAIN-CONTAINING PROTEIN-RELATED"/>
    <property type="match status" value="1"/>
</dbReference>
<dbReference type="CDD" id="cd18186">
    <property type="entry name" value="BTB_POZ_ZBTB_KLHL-like"/>
    <property type="match status" value="1"/>
</dbReference>
<reference evidence="2 3" key="1">
    <citation type="submission" date="2016-07" db="EMBL/GenBank/DDBJ databases">
        <title>Pervasive Adenine N6-methylation of Active Genes in Fungi.</title>
        <authorList>
            <consortium name="DOE Joint Genome Institute"/>
            <person name="Mondo S.J."/>
            <person name="Dannebaum R.O."/>
            <person name="Kuo R.C."/>
            <person name="Labutti K."/>
            <person name="Haridas S."/>
            <person name="Kuo A."/>
            <person name="Salamov A."/>
            <person name="Ahrendt S.R."/>
            <person name="Lipzen A."/>
            <person name="Sullivan W."/>
            <person name="Andreopoulos W.B."/>
            <person name="Clum A."/>
            <person name="Lindquist E."/>
            <person name="Daum C."/>
            <person name="Ramamoorthy G.K."/>
            <person name="Gryganskyi A."/>
            <person name="Culley D."/>
            <person name="Magnuson J.K."/>
            <person name="James T.Y."/>
            <person name="O'Malley M.A."/>
            <person name="Stajich J.E."/>
            <person name="Spatafora J.W."/>
            <person name="Visel A."/>
            <person name="Grigoriev I.V."/>
        </authorList>
    </citation>
    <scope>NUCLEOTIDE SEQUENCE [LARGE SCALE GENOMIC DNA]</scope>
    <source>
        <strain evidence="2 3">CBS 129021</strain>
    </source>
</reference>
<dbReference type="InterPro" id="IPR000210">
    <property type="entry name" value="BTB/POZ_dom"/>
</dbReference>
<dbReference type="Gene3D" id="3.30.710.10">
    <property type="entry name" value="Potassium Channel Kv1.1, Chain A"/>
    <property type="match status" value="1"/>
</dbReference>
<evidence type="ECO:0000313" key="2">
    <source>
        <dbReference type="EMBL" id="ORY69888.1"/>
    </source>
</evidence>
<feature type="domain" description="BTB" evidence="1">
    <location>
        <begin position="21"/>
        <end position="85"/>
    </location>
</feature>
<dbReference type="Proteomes" id="UP000193689">
    <property type="component" value="Unassembled WGS sequence"/>
</dbReference>
<gene>
    <name evidence="2" type="ORF">BCR38DRAFT_502784</name>
</gene>
<dbReference type="SUPFAM" id="SSF54695">
    <property type="entry name" value="POZ domain"/>
    <property type="match status" value="1"/>
</dbReference>
<dbReference type="InParanoid" id="A0A1Y2EE87"/>
<dbReference type="RefSeq" id="XP_040719838.1">
    <property type="nucleotide sequence ID" value="XM_040864865.1"/>
</dbReference>
<dbReference type="STRING" id="1141098.A0A1Y2EE87"/>
<evidence type="ECO:0000259" key="1">
    <source>
        <dbReference type="PROSITE" id="PS50097"/>
    </source>
</evidence>
<organism evidence="2 3">
    <name type="scientific">Pseudomassariella vexata</name>
    <dbReference type="NCBI Taxonomy" id="1141098"/>
    <lineage>
        <taxon>Eukaryota</taxon>
        <taxon>Fungi</taxon>
        <taxon>Dikarya</taxon>
        <taxon>Ascomycota</taxon>
        <taxon>Pezizomycotina</taxon>
        <taxon>Sordariomycetes</taxon>
        <taxon>Xylariomycetidae</taxon>
        <taxon>Amphisphaeriales</taxon>
        <taxon>Pseudomassariaceae</taxon>
        <taxon>Pseudomassariella</taxon>
    </lineage>
</organism>